<dbReference type="GO" id="GO:0016020">
    <property type="term" value="C:membrane"/>
    <property type="evidence" value="ECO:0007669"/>
    <property type="project" value="InterPro"/>
</dbReference>
<evidence type="ECO:0000256" key="5">
    <source>
        <dbReference type="ARBA" id="ARBA00022741"/>
    </source>
</evidence>
<keyword evidence="8" id="KW-0902">Two-component regulatory system</keyword>
<feature type="domain" description="Signal transduction histidine kinase subgroup 3 dimerisation and phosphoacceptor" evidence="10">
    <location>
        <begin position="164"/>
        <end position="228"/>
    </location>
</feature>
<organism evidence="11 12">
    <name type="scientific">Sphingopyxis bauzanensis</name>
    <dbReference type="NCBI Taxonomy" id="651663"/>
    <lineage>
        <taxon>Bacteria</taxon>
        <taxon>Pseudomonadati</taxon>
        <taxon>Pseudomonadota</taxon>
        <taxon>Alphaproteobacteria</taxon>
        <taxon>Sphingomonadales</taxon>
        <taxon>Sphingomonadaceae</taxon>
        <taxon>Sphingopyxis</taxon>
    </lineage>
</organism>
<dbReference type="GO" id="GO:0000155">
    <property type="term" value="F:phosphorelay sensor kinase activity"/>
    <property type="evidence" value="ECO:0007669"/>
    <property type="project" value="InterPro"/>
</dbReference>
<dbReference type="PANTHER" id="PTHR24421:SF10">
    <property type="entry name" value="NITRATE_NITRITE SENSOR PROTEIN NARQ"/>
    <property type="match status" value="1"/>
</dbReference>
<evidence type="ECO:0000313" key="11">
    <source>
        <dbReference type="EMBL" id="OWQ98981.1"/>
    </source>
</evidence>
<evidence type="ECO:0000256" key="8">
    <source>
        <dbReference type="ARBA" id="ARBA00023012"/>
    </source>
</evidence>
<evidence type="ECO:0000256" key="7">
    <source>
        <dbReference type="ARBA" id="ARBA00022840"/>
    </source>
</evidence>
<evidence type="ECO:0000256" key="2">
    <source>
        <dbReference type="ARBA" id="ARBA00012438"/>
    </source>
</evidence>
<keyword evidence="3" id="KW-0597">Phosphoprotein</keyword>
<evidence type="ECO:0000259" key="10">
    <source>
        <dbReference type="Pfam" id="PF07730"/>
    </source>
</evidence>
<dbReference type="OrthoDB" id="9797605at2"/>
<dbReference type="Pfam" id="PF07730">
    <property type="entry name" value="HisKA_3"/>
    <property type="match status" value="1"/>
</dbReference>
<dbReference type="Pfam" id="PF02518">
    <property type="entry name" value="HATPase_c"/>
    <property type="match status" value="1"/>
</dbReference>
<gene>
    <name evidence="11" type="ORF">CDQ92_02040</name>
</gene>
<keyword evidence="6 11" id="KW-0418">Kinase</keyword>
<dbReference type="PANTHER" id="PTHR24421">
    <property type="entry name" value="NITRATE/NITRITE SENSOR PROTEIN NARX-RELATED"/>
    <property type="match status" value="1"/>
</dbReference>
<evidence type="ECO:0000256" key="6">
    <source>
        <dbReference type="ARBA" id="ARBA00022777"/>
    </source>
</evidence>
<feature type="domain" description="Histidine kinase/HSP90-like ATPase" evidence="9">
    <location>
        <begin position="268"/>
        <end position="365"/>
    </location>
</feature>
<name>A0A246K0U1_9SPHN</name>
<sequence>MRQDFPQLAGDIETAAELRELYRAAEARAARLRLLSLSGRELVQAEPGSMDSILRKSAERLALFLGSRSGSFTRDPKSSGFPITIPGKGNLGHAAVVVAGFRSLDDIIDKEDRDACQTLLGMMGSAIDRADREDAVESLLETLKDREIRLEQLVSRIFSAQEDERRRVAHDLHDGVAQSATALVRMLERSADLAHRADDADASARTIEVARGLVKELRRVIAGLRPTILDDLGLIAALHALADALEQDGYSVSRRIDDDFRRLPGYAETALYRVAQEAFSNIRKHAGGPCPVIIEATSGSDPYGPSLRITDNGHGPQNAASGHAATNDGHQVGIEGMKERLAVIGGSLDWGVGEHGGVIVEARLPGAGQR</sequence>
<reference evidence="11 12" key="1">
    <citation type="journal article" date="2010" name="Int. J. Syst. Evol. Microbiol.">
        <title>Sphingopyxis bauzanensis sp. nov., a psychrophilic bacterium isolated from soil.</title>
        <authorList>
            <person name="Zhang D.C."/>
            <person name="Liu H.C."/>
            <person name="Xin Y.H."/>
            <person name="Zhou Y.G."/>
            <person name="Schinner F."/>
            <person name="Margesin R."/>
        </authorList>
    </citation>
    <scope>NUCLEOTIDE SEQUENCE [LARGE SCALE GENOMIC DNA]</scope>
    <source>
        <strain evidence="11 12">DSM 22271</strain>
    </source>
</reference>
<dbReference type="InterPro" id="IPR003594">
    <property type="entry name" value="HATPase_dom"/>
</dbReference>
<dbReference type="Proteomes" id="UP000197361">
    <property type="component" value="Unassembled WGS sequence"/>
</dbReference>
<dbReference type="GO" id="GO:0046983">
    <property type="term" value="F:protein dimerization activity"/>
    <property type="evidence" value="ECO:0007669"/>
    <property type="project" value="InterPro"/>
</dbReference>
<dbReference type="SUPFAM" id="SSF55874">
    <property type="entry name" value="ATPase domain of HSP90 chaperone/DNA topoisomerase II/histidine kinase"/>
    <property type="match status" value="1"/>
</dbReference>
<evidence type="ECO:0000313" key="12">
    <source>
        <dbReference type="Proteomes" id="UP000197361"/>
    </source>
</evidence>
<keyword evidence="5" id="KW-0547">Nucleotide-binding</keyword>
<keyword evidence="4" id="KW-0808">Transferase</keyword>
<keyword evidence="12" id="KW-1185">Reference proteome</keyword>
<comment type="catalytic activity">
    <reaction evidence="1">
        <text>ATP + protein L-histidine = ADP + protein N-phospho-L-histidine.</text>
        <dbReference type="EC" id="2.7.13.3"/>
    </reaction>
</comment>
<dbReference type="InterPro" id="IPR050482">
    <property type="entry name" value="Sensor_HK_TwoCompSys"/>
</dbReference>
<dbReference type="EMBL" id="NISK01000001">
    <property type="protein sequence ID" value="OWQ98981.1"/>
    <property type="molecule type" value="Genomic_DNA"/>
</dbReference>
<evidence type="ECO:0000256" key="4">
    <source>
        <dbReference type="ARBA" id="ARBA00022679"/>
    </source>
</evidence>
<evidence type="ECO:0000259" key="9">
    <source>
        <dbReference type="Pfam" id="PF02518"/>
    </source>
</evidence>
<dbReference type="Gene3D" id="3.30.565.10">
    <property type="entry name" value="Histidine kinase-like ATPase, C-terminal domain"/>
    <property type="match status" value="1"/>
</dbReference>
<dbReference type="CDD" id="cd16917">
    <property type="entry name" value="HATPase_UhpB-NarQ-NarX-like"/>
    <property type="match status" value="1"/>
</dbReference>
<comment type="caution">
    <text evidence="11">The sequence shown here is derived from an EMBL/GenBank/DDBJ whole genome shotgun (WGS) entry which is preliminary data.</text>
</comment>
<proteinExistence type="predicted"/>
<dbReference type="AlphaFoldDB" id="A0A246K0U1"/>
<protein>
    <recommendedName>
        <fullName evidence="2">histidine kinase</fullName>
        <ecNumber evidence="2">2.7.13.3</ecNumber>
    </recommendedName>
</protein>
<dbReference type="EC" id="2.7.13.3" evidence="2"/>
<accession>A0A246K0U1</accession>
<evidence type="ECO:0000256" key="3">
    <source>
        <dbReference type="ARBA" id="ARBA00022553"/>
    </source>
</evidence>
<dbReference type="Gene3D" id="1.20.5.1930">
    <property type="match status" value="1"/>
</dbReference>
<dbReference type="InterPro" id="IPR011712">
    <property type="entry name" value="Sig_transdc_His_kin_sub3_dim/P"/>
</dbReference>
<dbReference type="InterPro" id="IPR036890">
    <property type="entry name" value="HATPase_C_sf"/>
</dbReference>
<evidence type="ECO:0000256" key="1">
    <source>
        <dbReference type="ARBA" id="ARBA00000085"/>
    </source>
</evidence>
<keyword evidence="7" id="KW-0067">ATP-binding</keyword>
<dbReference type="GO" id="GO:0005524">
    <property type="term" value="F:ATP binding"/>
    <property type="evidence" value="ECO:0007669"/>
    <property type="project" value="UniProtKB-KW"/>
</dbReference>